<dbReference type="InterPro" id="IPR009057">
    <property type="entry name" value="Homeodomain-like_sf"/>
</dbReference>
<dbReference type="Pfam" id="PF12625">
    <property type="entry name" value="Arabinose_bd"/>
    <property type="match status" value="1"/>
</dbReference>
<proteinExistence type="predicted"/>
<dbReference type="InterPro" id="IPR020449">
    <property type="entry name" value="Tscrpt_reg_AraC-type_HTH"/>
</dbReference>
<dbReference type="GO" id="GO:0000976">
    <property type="term" value="F:transcription cis-regulatory region binding"/>
    <property type="evidence" value="ECO:0007669"/>
    <property type="project" value="TreeGrafter"/>
</dbReference>
<keyword evidence="2" id="KW-0238">DNA-binding</keyword>
<dbReference type="InterPro" id="IPR018060">
    <property type="entry name" value="HTH_AraC"/>
</dbReference>
<dbReference type="EMBL" id="CP072133">
    <property type="protein sequence ID" value="QTH72169.1"/>
    <property type="molecule type" value="Genomic_DNA"/>
</dbReference>
<evidence type="ECO:0000256" key="3">
    <source>
        <dbReference type="ARBA" id="ARBA00023163"/>
    </source>
</evidence>
<dbReference type="KEGG" id="pxi:J5O05_04590"/>
<dbReference type="PRINTS" id="PR00032">
    <property type="entry name" value="HTHARAC"/>
</dbReference>
<dbReference type="InterPro" id="IPR032687">
    <property type="entry name" value="AraC-type_N"/>
</dbReference>
<name>A0A975DIH4_9GAMM</name>
<dbReference type="SUPFAM" id="SSF46689">
    <property type="entry name" value="Homeodomain-like"/>
    <property type="match status" value="1"/>
</dbReference>
<keyword evidence="6" id="KW-1185">Reference proteome</keyword>
<dbReference type="RefSeq" id="WP_208843791.1">
    <property type="nucleotide sequence ID" value="NZ_CP072133.1"/>
</dbReference>
<dbReference type="GO" id="GO:0005829">
    <property type="term" value="C:cytosol"/>
    <property type="evidence" value="ECO:0007669"/>
    <property type="project" value="TreeGrafter"/>
</dbReference>
<dbReference type="PANTHER" id="PTHR47894">
    <property type="entry name" value="HTH-TYPE TRANSCRIPTIONAL REGULATOR GADX"/>
    <property type="match status" value="1"/>
</dbReference>
<gene>
    <name evidence="5" type="ORF">J5O05_04590</name>
</gene>
<feature type="domain" description="HTH araC/xylS-type" evidence="4">
    <location>
        <begin position="229"/>
        <end position="325"/>
    </location>
</feature>
<dbReference type="SMART" id="SM00342">
    <property type="entry name" value="HTH_ARAC"/>
    <property type="match status" value="1"/>
</dbReference>
<sequence>MNYSTSYVYFASVIAYLESQGISERLLHSHLSFWPEGEHDVRVPLESYETLLEVGARLTKDTLFGFHLGQSILAADYGVLGYLVESSRDLKQAIEALLRYDALVANIGRAEFTEQQQAKISWQPFSKSNSHVVLRNMTAWVAVTRQVLKSTLSPLEVRFAFDIPATNLPELAAWFGCAIQVNQSENAIVFDRHLLDIPFLSKNEMMHRTFLHLSDDALAMFAKTSGVKRQVTMLLEAKSDLFNVNQVRVAAALNLSCRHLQRRLKEENTCFSILLDEERKRRLAPLLGVMPLALIAEKLGFAEQSSFNKAFKKWYGTSPNEYLKAKLKRH</sequence>
<dbReference type="GO" id="GO:0003700">
    <property type="term" value="F:DNA-binding transcription factor activity"/>
    <property type="evidence" value="ECO:0007669"/>
    <property type="project" value="InterPro"/>
</dbReference>
<reference evidence="5" key="1">
    <citation type="submission" date="2021-03" db="EMBL/GenBank/DDBJ databases">
        <title>Complete Genome of Pseudoalteromonas xiamenensis STKMTI.2, a new potential marine bacterium producing anti-Vibrio compounds.</title>
        <authorList>
            <person name="Handayani D.P."/>
            <person name="Isnansetyo A."/>
            <person name="Istiqomah I."/>
            <person name="Jumina J."/>
        </authorList>
    </citation>
    <scope>NUCLEOTIDE SEQUENCE</scope>
    <source>
        <strain evidence="5">STKMTI.2</strain>
    </source>
</reference>
<dbReference type="PANTHER" id="PTHR47894:SF1">
    <property type="entry name" value="HTH-TYPE TRANSCRIPTIONAL REGULATOR VQSM"/>
    <property type="match status" value="1"/>
</dbReference>
<protein>
    <submittedName>
        <fullName evidence="5">AraC family transcriptional regulator</fullName>
    </submittedName>
</protein>
<organism evidence="5 6">
    <name type="scientific">Pseudoalteromonas xiamenensis</name>
    <dbReference type="NCBI Taxonomy" id="882626"/>
    <lineage>
        <taxon>Bacteria</taxon>
        <taxon>Pseudomonadati</taxon>
        <taxon>Pseudomonadota</taxon>
        <taxon>Gammaproteobacteria</taxon>
        <taxon>Alteromonadales</taxon>
        <taxon>Pseudoalteromonadaceae</taxon>
        <taxon>Pseudoalteromonas</taxon>
    </lineage>
</organism>
<dbReference type="Pfam" id="PF12833">
    <property type="entry name" value="HTH_18"/>
    <property type="match status" value="1"/>
</dbReference>
<evidence type="ECO:0000313" key="5">
    <source>
        <dbReference type="EMBL" id="QTH72169.1"/>
    </source>
</evidence>
<evidence type="ECO:0000259" key="4">
    <source>
        <dbReference type="PROSITE" id="PS01124"/>
    </source>
</evidence>
<accession>A0A975DIH4</accession>
<evidence type="ECO:0000256" key="1">
    <source>
        <dbReference type="ARBA" id="ARBA00023015"/>
    </source>
</evidence>
<dbReference type="Gene3D" id="1.10.10.60">
    <property type="entry name" value="Homeodomain-like"/>
    <property type="match status" value="1"/>
</dbReference>
<evidence type="ECO:0000313" key="6">
    <source>
        <dbReference type="Proteomes" id="UP000664904"/>
    </source>
</evidence>
<dbReference type="PROSITE" id="PS01124">
    <property type="entry name" value="HTH_ARAC_FAMILY_2"/>
    <property type="match status" value="1"/>
</dbReference>
<dbReference type="AlphaFoldDB" id="A0A975DIH4"/>
<evidence type="ECO:0000256" key="2">
    <source>
        <dbReference type="ARBA" id="ARBA00023125"/>
    </source>
</evidence>
<keyword evidence="3" id="KW-0804">Transcription</keyword>
<keyword evidence="1" id="KW-0805">Transcription regulation</keyword>
<dbReference type="Proteomes" id="UP000664904">
    <property type="component" value="Chromosome"/>
</dbReference>